<feature type="domain" description="Methyltransferase" evidence="2">
    <location>
        <begin position="51"/>
        <end position="155"/>
    </location>
</feature>
<dbReference type="AlphaFoldDB" id="A0A6A6Y9C9"/>
<reference evidence="3 5" key="1">
    <citation type="journal article" date="2020" name="Stud. Mycol.">
        <title>101 Dothideomycetes genomes: a test case for predicting lifestyles and emergence of pathogens.</title>
        <authorList>
            <person name="Haridas S."/>
            <person name="Albert R."/>
            <person name="Binder M."/>
            <person name="Bloem J."/>
            <person name="Labutti K."/>
            <person name="Salamov A."/>
            <person name="Andreopoulos B."/>
            <person name="Baker S."/>
            <person name="Barry K."/>
            <person name="Bills G."/>
            <person name="Bluhm B."/>
            <person name="Cannon C."/>
            <person name="Castanera R."/>
            <person name="Culley D."/>
            <person name="Daum C."/>
            <person name="Ezra D."/>
            <person name="Gonzalez J."/>
            <person name="Henrissat B."/>
            <person name="Kuo A."/>
            <person name="Liang C."/>
            <person name="Lipzen A."/>
            <person name="Lutzoni F."/>
            <person name="Magnuson J."/>
            <person name="Mondo S."/>
            <person name="Nolan M."/>
            <person name="Ohm R."/>
            <person name="Pangilinan J."/>
            <person name="Park H.-J."/>
            <person name="Ramirez L."/>
            <person name="Alfaro M."/>
            <person name="Sun H."/>
            <person name="Tritt A."/>
            <person name="Yoshinaga Y."/>
            <person name="Zwiers L.-H."/>
            <person name="Turgeon B."/>
            <person name="Goodwin S."/>
            <person name="Spatafora J."/>
            <person name="Crous P."/>
            <person name="Grigoriev I."/>
        </authorList>
    </citation>
    <scope>NUCLEOTIDE SEQUENCE</scope>
    <source>
        <strain evidence="3 5">CBS 304.34</strain>
    </source>
</reference>
<dbReference type="Proteomes" id="UP000504636">
    <property type="component" value="Unplaced"/>
</dbReference>
<name>A0A6A6Y9C9_9PEZI</name>
<dbReference type="GO" id="GO:0008168">
    <property type="term" value="F:methyltransferase activity"/>
    <property type="evidence" value="ECO:0007669"/>
    <property type="project" value="UniProtKB-KW"/>
</dbReference>
<dbReference type="InterPro" id="IPR029063">
    <property type="entry name" value="SAM-dependent_MTases_sf"/>
</dbReference>
<gene>
    <name evidence="3 5" type="ORF">BDZ99DRAFT_467275</name>
</gene>
<protein>
    <submittedName>
        <fullName evidence="3 5">S-adenosyl-L-methionine-dependent methyltransferase</fullName>
    </submittedName>
</protein>
<evidence type="ECO:0000259" key="2">
    <source>
        <dbReference type="Pfam" id="PF13649"/>
    </source>
</evidence>
<dbReference type="GO" id="GO:0032259">
    <property type="term" value="P:methylation"/>
    <property type="evidence" value="ECO:0007669"/>
    <property type="project" value="UniProtKB-KW"/>
</dbReference>
<keyword evidence="3 5" id="KW-0489">Methyltransferase</keyword>
<keyword evidence="4" id="KW-1185">Reference proteome</keyword>
<organism evidence="3">
    <name type="scientific">Mytilinidion resinicola</name>
    <dbReference type="NCBI Taxonomy" id="574789"/>
    <lineage>
        <taxon>Eukaryota</taxon>
        <taxon>Fungi</taxon>
        <taxon>Dikarya</taxon>
        <taxon>Ascomycota</taxon>
        <taxon>Pezizomycotina</taxon>
        <taxon>Dothideomycetes</taxon>
        <taxon>Pleosporomycetidae</taxon>
        <taxon>Mytilinidiales</taxon>
        <taxon>Mytilinidiaceae</taxon>
        <taxon>Mytilinidion</taxon>
    </lineage>
</organism>
<dbReference type="Pfam" id="PF13649">
    <property type="entry name" value="Methyltransf_25"/>
    <property type="match status" value="1"/>
</dbReference>
<keyword evidence="3" id="KW-0808">Transferase</keyword>
<dbReference type="SUPFAM" id="SSF53335">
    <property type="entry name" value="S-adenosyl-L-methionine-dependent methyltransferases"/>
    <property type="match status" value="1"/>
</dbReference>
<reference evidence="5" key="2">
    <citation type="submission" date="2020-04" db="EMBL/GenBank/DDBJ databases">
        <authorList>
            <consortium name="NCBI Genome Project"/>
        </authorList>
    </citation>
    <scope>NUCLEOTIDE SEQUENCE</scope>
    <source>
        <strain evidence="5">CBS 304.34</strain>
    </source>
</reference>
<dbReference type="CDD" id="cd02440">
    <property type="entry name" value="AdoMet_MTases"/>
    <property type="match status" value="1"/>
</dbReference>
<dbReference type="PANTHER" id="PTHR43591:SF24">
    <property type="entry name" value="2-METHOXY-6-POLYPRENYL-1,4-BENZOQUINOL METHYLASE, MITOCHONDRIAL"/>
    <property type="match status" value="1"/>
</dbReference>
<evidence type="ECO:0000256" key="1">
    <source>
        <dbReference type="SAM" id="MobiDB-lite"/>
    </source>
</evidence>
<reference evidence="5" key="3">
    <citation type="submission" date="2025-04" db="UniProtKB">
        <authorList>
            <consortium name="RefSeq"/>
        </authorList>
    </citation>
    <scope>IDENTIFICATION</scope>
    <source>
        <strain evidence="5">CBS 304.34</strain>
    </source>
</reference>
<feature type="region of interest" description="Disordered" evidence="1">
    <location>
        <begin position="1"/>
        <end position="25"/>
    </location>
</feature>
<dbReference type="InterPro" id="IPR041698">
    <property type="entry name" value="Methyltransf_25"/>
</dbReference>
<dbReference type="PANTHER" id="PTHR43591">
    <property type="entry name" value="METHYLTRANSFERASE"/>
    <property type="match status" value="1"/>
</dbReference>
<evidence type="ECO:0000313" key="4">
    <source>
        <dbReference type="Proteomes" id="UP000504636"/>
    </source>
</evidence>
<accession>A0A6A6Y9C9</accession>
<evidence type="ECO:0000313" key="3">
    <source>
        <dbReference type="EMBL" id="KAF2804584.1"/>
    </source>
</evidence>
<evidence type="ECO:0000313" key="5">
    <source>
        <dbReference type="RefSeq" id="XP_033571548.1"/>
    </source>
</evidence>
<sequence>MAFEQKGDDWSANAKSYNALPQDDESPITRPSMVLVKTLNHALPIAEATAILDVGCGPGTTIGMLIRQLGSQIPPNARLIASDFSAGMIEQLEERKKTATDPLWNRIEPLVSNAEDLAGIYDSSISHVMGSLVYNLIPDSQKALEAAYRVLKPGGVACMCTWVTLEWMDLMKLAAENTKGNTAPASLFPEPWLSVEGIKKKFEEAGFNDSTFETQEAFMAIDDPAPYFNGFVRAKNPAANLYIGGYTEEELDRFEEEWIRLAFERHPKSPKKLKGIFVVSTGRK</sequence>
<dbReference type="EMBL" id="MU003712">
    <property type="protein sequence ID" value="KAF2804584.1"/>
    <property type="molecule type" value="Genomic_DNA"/>
</dbReference>
<proteinExistence type="predicted"/>
<dbReference type="OrthoDB" id="2013972at2759"/>
<dbReference type="RefSeq" id="XP_033571548.1">
    <property type="nucleotide sequence ID" value="XM_033720988.1"/>
</dbReference>
<dbReference type="Gene3D" id="3.40.50.150">
    <property type="entry name" value="Vaccinia Virus protein VP39"/>
    <property type="match status" value="1"/>
</dbReference>
<dbReference type="GeneID" id="54461881"/>